<organism evidence="2 3">
    <name type="scientific">Yersinia bercovieri ATCC 43970</name>
    <dbReference type="NCBI Taxonomy" id="349968"/>
    <lineage>
        <taxon>Bacteria</taxon>
        <taxon>Pseudomonadati</taxon>
        <taxon>Pseudomonadota</taxon>
        <taxon>Gammaproteobacteria</taxon>
        <taxon>Enterobacterales</taxon>
        <taxon>Yersiniaceae</taxon>
        <taxon>Yersinia</taxon>
    </lineage>
</organism>
<dbReference type="EMBL" id="AALC02000072">
    <property type="protein sequence ID" value="EEQ05098.1"/>
    <property type="molecule type" value="Genomic_DNA"/>
</dbReference>
<accession>A0ABM9XUM6</accession>
<evidence type="ECO:0000313" key="3">
    <source>
        <dbReference type="Proteomes" id="UP000010319"/>
    </source>
</evidence>
<sequence>MNRTMKKSLVAVSVIVVLGAAWTGASWYTGKLIEQRMGELVNNANGQIRTLLPKAGVKLAYKDYQRGLFTSQVRYVLQADSSVAGEKALKEGDEVAFIETIDHGPFPLAQLKKFNLLPSMASVHTELANTPALKKLFEVTKGQSPFTADSRISYGGDTSSAITFIPIDYQQNTTSVKFSGAQFDADVSRDLRNVKVSGNSENILFSTKNQWDQIEQFSVQGLTLKSDSQMGKFDLSIGDQQVGIKQISFSLDGKETATLVGFNLNTQLGETDKELNGKLTYTLDALKIQGSDFGAGKLAFTFDRLDGQSLKQFTNAYNQQALKAVQAGENLDAEAYQQEMAEMLIAKLPALLKGSPTFSIAPLSWKNAKGESTFTLSVDLTDPSQAKAGSEPLLAQSVKKVDATLTIPMPMAIELTTQAAKLQGYSPEEAQKLAQQQVQGVAAMGQMFKLTTTKDDVISSSIHFADNQVDLNGQKMSLPEFVGLFGMFGGAPAEEESGDEPTDAPAPAAPEPAVPAQ</sequence>
<reference evidence="2" key="1">
    <citation type="submission" date="2008-12" db="EMBL/GenBank/DDBJ databases">
        <title>Annotation of the Yersinia bercovieri ATCC 43970 genome.</title>
        <authorList>
            <person name="Read T.D."/>
            <person name="Akmal A."/>
            <person name="Bishop-Lilly K."/>
            <person name="Chen P.E."/>
            <person name="Cook C."/>
            <person name="Kiley M.P."/>
            <person name="Lentz S."/>
            <person name="Mateczun A."/>
            <person name="Nagarajan N."/>
            <person name="Nolan N."/>
            <person name="Osborne B.I."/>
            <person name="Pop M."/>
            <person name="Sozhamannan S."/>
            <person name="Stewart A.C."/>
            <person name="Sulakvelidze A."/>
            <person name="Thomason B."/>
            <person name="Willner K."/>
            <person name="Zwick M.E."/>
        </authorList>
    </citation>
    <scope>NUCLEOTIDE SEQUENCE [LARGE SCALE GENOMIC DNA]</scope>
    <source>
        <strain evidence="2">ATCC 43970</strain>
    </source>
</reference>
<comment type="caution">
    <text evidence="2">The sequence shown here is derived from an EMBL/GenBank/DDBJ whole genome shotgun (WGS) entry which is preliminary data.</text>
</comment>
<dbReference type="Proteomes" id="UP000010319">
    <property type="component" value="Unassembled WGS sequence"/>
</dbReference>
<proteinExistence type="predicted"/>
<evidence type="ECO:0000256" key="1">
    <source>
        <dbReference type="SAM" id="MobiDB-lite"/>
    </source>
</evidence>
<name>A0ABM9XUM6_YERBE</name>
<keyword evidence="3" id="KW-1185">Reference proteome</keyword>
<gene>
    <name evidence="2" type="ORF">yberc0001_36700</name>
</gene>
<evidence type="ECO:0008006" key="4">
    <source>
        <dbReference type="Google" id="ProtNLM"/>
    </source>
</evidence>
<feature type="compositionally biased region" description="Acidic residues" evidence="1">
    <location>
        <begin position="493"/>
        <end position="502"/>
    </location>
</feature>
<feature type="compositionally biased region" description="Pro residues" evidence="1">
    <location>
        <begin position="507"/>
        <end position="517"/>
    </location>
</feature>
<dbReference type="Pfam" id="PF06097">
    <property type="entry name" value="DUF945"/>
    <property type="match status" value="1"/>
</dbReference>
<protein>
    <recommendedName>
        <fullName evidence="4">GTP-binding protein YdgA</fullName>
    </recommendedName>
</protein>
<evidence type="ECO:0000313" key="2">
    <source>
        <dbReference type="EMBL" id="EEQ05098.1"/>
    </source>
</evidence>
<feature type="region of interest" description="Disordered" evidence="1">
    <location>
        <begin position="489"/>
        <end position="517"/>
    </location>
</feature>
<dbReference type="InterPro" id="IPR010352">
    <property type="entry name" value="DUF945"/>
</dbReference>